<dbReference type="EMBL" id="MDYQ01000101">
    <property type="protein sequence ID" value="PRP82493.1"/>
    <property type="molecule type" value="Genomic_DNA"/>
</dbReference>
<keyword evidence="3" id="KW-1185">Reference proteome</keyword>
<evidence type="ECO:0000313" key="2">
    <source>
        <dbReference type="EMBL" id="PRP82493.1"/>
    </source>
</evidence>
<proteinExistence type="predicted"/>
<evidence type="ECO:0000256" key="1">
    <source>
        <dbReference type="SAM" id="MobiDB-lite"/>
    </source>
</evidence>
<dbReference type="InParanoid" id="A0A2P6NEV0"/>
<sequence length="112" mass="13012">MTSHGNRQRTRHNNTNHQLGARPVQPKRGLSDRLDEMKQKENLEARAHDEKLLAKLREAHQDKTKHEESTKAKADLHKSQEAKLKEIKDAEARVAELKKQHKDIAEELEKLN</sequence>
<protein>
    <submittedName>
        <fullName evidence="2">Uncharacterized protein</fullName>
    </submittedName>
</protein>
<name>A0A2P6NEV0_9EUKA</name>
<comment type="caution">
    <text evidence="2">The sequence shown here is derived from an EMBL/GenBank/DDBJ whole genome shotgun (WGS) entry which is preliminary data.</text>
</comment>
<dbReference type="Proteomes" id="UP000241769">
    <property type="component" value="Unassembled WGS sequence"/>
</dbReference>
<feature type="compositionally biased region" description="Basic residues" evidence="1">
    <location>
        <begin position="1"/>
        <end position="14"/>
    </location>
</feature>
<reference evidence="2 3" key="1">
    <citation type="journal article" date="2018" name="Genome Biol. Evol.">
        <title>Multiple Roots of Fruiting Body Formation in Amoebozoa.</title>
        <authorList>
            <person name="Hillmann F."/>
            <person name="Forbes G."/>
            <person name="Novohradska S."/>
            <person name="Ferling I."/>
            <person name="Riege K."/>
            <person name="Groth M."/>
            <person name="Westermann M."/>
            <person name="Marz M."/>
            <person name="Spaller T."/>
            <person name="Winckler T."/>
            <person name="Schaap P."/>
            <person name="Glockner G."/>
        </authorList>
    </citation>
    <scope>NUCLEOTIDE SEQUENCE [LARGE SCALE GENOMIC DNA]</scope>
    <source>
        <strain evidence="2 3">Jena</strain>
    </source>
</reference>
<feature type="region of interest" description="Disordered" evidence="1">
    <location>
        <begin position="1"/>
        <end position="84"/>
    </location>
</feature>
<gene>
    <name evidence="2" type="ORF">PROFUN_10063</name>
</gene>
<accession>A0A2P6NEV0</accession>
<organism evidence="2 3">
    <name type="scientific">Planoprotostelium fungivorum</name>
    <dbReference type="NCBI Taxonomy" id="1890364"/>
    <lineage>
        <taxon>Eukaryota</taxon>
        <taxon>Amoebozoa</taxon>
        <taxon>Evosea</taxon>
        <taxon>Variosea</taxon>
        <taxon>Cavosteliida</taxon>
        <taxon>Cavosteliaceae</taxon>
        <taxon>Planoprotostelium</taxon>
    </lineage>
</organism>
<feature type="compositionally biased region" description="Basic and acidic residues" evidence="1">
    <location>
        <begin position="29"/>
        <end position="84"/>
    </location>
</feature>
<dbReference type="AlphaFoldDB" id="A0A2P6NEV0"/>
<evidence type="ECO:0000313" key="3">
    <source>
        <dbReference type="Proteomes" id="UP000241769"/>
    </source>
</evidence>